<evidence type="ECO:0000256" key="2">
    <source>
        <dbReference type="ARBA" id="ARBA00022605"/>
    </source>
</evidence>
<dbReference type="UniPathway" id="UPA00098">
    <property type="reaction ID" value="UER00359"/>
</dbReference>
<dbReference type="InterPro" id="IPR036393">
    <property type="entry name" value="AceGlu_kinase-like_sf"/>
</dbReference>
<evidence type="ECO:0000313" key="10">
    <source>
        <dbReference type="EMBL" id="ABS50923.1"/>
    </source>
</evidence>
<comment type="function">
    <text evidence="8">Catalyzes the transfer of a phosphate group to glutamate to form L-glutamate 5-phosphate.</text>
</comment>
<feature type="binding site" evidence="8">
    <location>
        <position position="130"/>
    </location>
    <ligand>
        <name>substrate</name>
    </ligand>
</feature>
<dbReference type="GO" id="GO:0004349">
    <property type="term" value="F:glutamate 5-kinase activity"/>
    <property type="evidence" value="ECO:0007669"/>
    <property type="project" value="UniProtKB-UniRule"/>
</dbReference>
<dbReference type="PANTHER" id="PTHR43654">
    <property type="entry name" value="GLUTAMATE 5-KINASE"/>
    <property type="match status" value="1"/>
</dbReference>
<dbReference type="EC" id="2.7.2.11" evidence="8"/>
<reference evidence="11" key="1">
    <citation type="submission" date="2007-07" db="EMBL/GenBank/DDBJ databases">
        <title>Complete genome sequence of Campylobacter hominis ATCC BAA-381, a commensal isolated from the human gastrointestinal tract.</title>
        <authorList>
            <person name="Fouts D.E."/>
            <person name="Mongodin E.F."/>
            <person name="Puiu D."/>
            <person name="Sebastian Y."/>
            <person name="Miller W.G."/>
            <person name="Mandrell R.E."/>
            <person name="Nelson K.E."/>
        </authorList>
    </citation>
    <scope>NUCLEOTIDE SEQUENCE [LARGE SCALE GENOMIC DNA]</scope>
    <source>
        <strain evidence="11">ATCC BAA-381 / LMG 19568 / NCTC 13146 / CH001A</strain>
    </source>
</reference>
<keyword evidence="6 8" id="KW-0418">Kinase</keyword>
<keyword evidence="7 8" id="KW-0067">ATP-binding</keyword>
<proteinExistence type="inferred from homology"/>
<dbReference type="GO" id="GO:0005524">
    <property type="term" value="F:ATP binding"/>
    <property type="evidence" value="ECO:0007669"/>
    <property type="project" value="UniProtKB-KW"/>
</dbReference>
<keyword evidence="2 8" id="KW-0028">Amino-acid biosynthesis</keyword>
<comment type="pathway">
    <text evidence="8">Amino-acid biosynthesis; L-proline biosynthesis; L-glutamate 5-semialdehyde from L-glutamate: step 1/2.</text>
</comment>
<dbReference type="Pfam" id="PF00696">
    <property type="entry name" value="AA_kinase"/>
    <property type="match status" value="1"/>
</dbReference>
<feature type="binding site" evidence="8">
    <location>
        <position position="142"/>
    </location>
    <ligand>
        <name>substrate</name>
    </ligand>
</feature>
<keyword evidence="1 8" id="KW-0963">Cytoplasm</keyword>
<comment type="catalytic activity">
    <reaction evidence="8">
        <text>L-glutamate + ATP = L-glutamyl 5-phosphate + ADP</text>
        <dbReference type="Rhea" id="RHEA:14877"/>
        <dbReference type="ChEBI" id="CHEBI:29985"/>
        <dbReference type="ChEBI" id="CHEBI:30616"/>
        <dbReference type="ChEBI" id="CHEBI:58274"/>
        <dbReference type="ChEBI" id="CHEBI:456216"/>
        <dbReference type="EC" id="2.7.2.11"/>
    </reaction>
</comment>
<organism evidence="10 11">
    <name type="scientific">Campylobacter hominis (strain ATCC BAA-381 / DSM 21671 / CCUG 45161 / LMG 19568 / NCTC 13146 / CH001A)</name>
    <dbReference type="NCBI Taxonomy" id="360107"/>
    <lineage>
        <taxon>Bacteria</taxon>
        <taxon>Pseudomonadati</taxon>
        <taxon>Campylobacterota</taxon>
        <taxon>Epsilonproteobacteria</taxon>
        <taxon>Campylobacterales</taxon>
        <taxon>Campylobacteraceae</taxon>
        <taxon>Campylobacter</taxon>
    </lineage>
</organism>
<dbReference type="Proteomes" id="UP000002407">
    <property type="component" value="Chromosome"/>
</dbReference>
<keyword evidence="5 8" id="KW-0547">Nucleotide-binding</keyword>
<dbReference type="STRING" id="360107.CHAB381_0677"/>
<dbReference type="GO" id="GO:0055129">
    <property type="term" value="P:L-proline biosynthetic process"/>
    <property type="evidence" value="ECO:0007669"/>
    <property type="project" value="UniProtKB-UniRule"/>
</dbReference>
<keyword evidence="11" id="KW-1185">Reference proteome</keyword>
<feature type="binding site" evidence="8">
    <location>
        <begin position="162"/>
        <end position="163"/>
    </location>
    <ligand>
        <name>ATP</name>
        <dbReference type="ChEBI" id="CHEBI:30616"/>
    </ligand>
</feature>
<evidence type="ECO:0000256" key="6">
    <source>
        <dbReference type="ARBA" id="ARBA00022777"/>
    </source>
</evidence>
<dbReference type="GO" id="GO:0005829">
    <property type="term" value="C:cytosol"/>
    <property type="evidence" value="ECO:0007669"/>
    <property type="project" value="TreeGrafter"/>
</dbReference>
<feature type="domain" description="Aspartate/glutamate/uridylate kinase" evidence="9">
    <location>
        <begin position="2"/>
        <end position="223"/>
    </location>
</feature>
<dbReference type="OrthoDB" id="9804434at2"/>
<dbReference type="AlphaFoldDB" id="A7I167"/>
<sequence length="252" mass="27621">MKRIVVKVGSHILSDEHKISESRVCGLCDFLCELMNKFEVILVSSGAQSAGKIKFDLEKTNLVNRQILAAVGQPYLMEIYSRFLSKNGILASQILLTASDFDSRKSTNHAKNLIEGLLKHKILPIINENDATAIAEIVFGDNDRLSASAAHFFGADLLVILSDIDGYYDKNPRKFSDAKIREKVSEISEDELNLTSEAGSEFGTGGIVTKLKAAQFLLENGKAMFLASGFDLSVARAFLLENRQIGGTLFNA</sequence>
<dbReference type="EMBL" id="CP000776">
    <property type="protein sequence ID" value="ABS50923.1"/>
    <property type="molecule type" value="Genomic_DNA"/>
</dbReference>
<dbReference type="NCBIfam" id="TIGR01027">
    <property type="entry name" value="proB"/>
    <property type="match status" value="1"/>
</dbReference>
<dbReference type="PRINTS" id="PR00474">
    <property type="entry name" value="GLU5KINASE"/>
</dbReference>
<keyword evidence="4 8" id="KW-0808">Transferase</keyword>
<accession>A7I167</accession>
<protein>
    <recommendedName>
        <fullName evidence="8">Glutamate 5-kinase</fullName>
        <ecNumber evidence="8">2.7.2.11</ecNumber>
    </recommendedName>
    <alternativeName>
        <fullName evidence="8">Gamma-glutamyl kinase</fullName>
        <shortName evidence="8">GK</shortName>
    </alternativeName>
</protein>
<dbReference type="HOGENOM" id="CLU_025400_0_0_7"/>
<dbReference type="InterPro" id="IPR001048">
    <property type="entry name" value="Asp/Glu/Uridylate_kinase"/>
</dbReference>
<dbReference type="Gene3D" id="3.40.1160.10">
    <property type="entry name" value="Acetylglutamate kinase-like"/>
    <property type="match status" value="1"/>
</dbReference>
<evidence type="ECO:0000256" key="8">
    <source>
        <dbReference type="HAMAP-Rule" id="MF_00456"/>
    </source>
</evidence>
<feature type="binding site" evidence="8">
    <location>
        <position position="45"/>
    </location>
    <ligand>
        <name>substrate</name>
    </ligand>
</feature>
<dbReference type="InterPro" id="IPR011529">
    <property type="entry name" value="Glu_5kinase"/>
</dbReference>
<gene>
    <name evidence="8 10" type="primary">proB</name>
    <name evidence="10" type="ordered locus">CHAB381_0677</name>
</gene>
<evidence type="ECO:0000256" key="1">
    <source>
        <dbReference type="ARBA" id="ARBA00022490"/>
    </source>
</evidence>
<keyword evidence="3 8" id="KW-0641">Proline biosynthesis</keyword>
<dbReference type="InterPro" id="IPR041739">
    <property type="entry name" value="G5K_ProB"/>
</dbReference>
<evidence type="ECO:0000256" key="3">
    <source>
        <dbReference type="ARBA" id="ARBA00022650"/>
    </source>
</evidence>
<dbReference type="PROSITE" id="PS00902">
    <property type="entry name" value="GLUTAMATE_5_KINASE"/>
    <property type="match status" value="1"/>
</dbReference>
<dbReference type="CDD" id="cd04242">
    <property type="entry name" value="AAK_G5K_ProB"/>
    <property type="match status" value="1"/>
</dbReference>
<evidence type="ECO:0000313" key="11">
    <source>
        <dbReference type="Proteomes" id="UP000002407"/>
    </source>
</evidence>
<dbReference type="SUPFAM" id="SSF53633">
    <property type="entry name" value="Carbamate kinase-like"/>
    <property type="match status" value="1"/>
</dbReference>
<dbReference type="PIRSF" id="PIRSF000729">
    <property type="entry name" value="GK"/>
    <property type="match status" value="1"/>
</dbReference>
<evidence type="ECO:0000256" key="7">
    <source>
        <dbReference type="ARBA" id="ARBA00022840"/>
    </source>
</evidence>
<name>A7I167_CAMHC</name>
<dbReference type="InterPro" id="IPR005715">
    <property type="entry name" value="Glu_5kinase/COase_Synthase"/>
</dbReference>
<dbReference type="HAMAP" id="MF_00456">
    <property type="entry name" value="ProB"/>
    <property type="match status" value="1"/>
</dbReference>
<dbReference type="eggNOG" id="COG0263">
    <property type="taxonomic scope" value="Bacteria"/>
</dbReference>
<evidence type="ECO:0000256" key="5">
    <source>
        <dbReference type="ARBA" id="ARBA00022741"/>
    </source>
</evidence>
<dbReference type="RefSeq" id="WP_012108545.1">
    <property type="nucleotide sequence ID" value="NC_009714.1"/>
</dbReference>
<dbReference type="KEGG" id="cha:CHAB381_0677"/>
<dbReference type="InterPro" id="IPR019797">
    <property type="entry name" value="Glutamate_5-kinase_CS"/>
</dbReference>
<evidence type="ECO:0000259" key="9">
    <source>
        <dbReference type="Pfam" id="PF00696"/>
    </source>
</evidence>
<feature type="binding site" evidence="8">
    <location>
        <begin position="204"/>
        <end position="210"/>
    </location>
    <ligand>
        <name>ATP</name>
        <dbReference type="ChEBI" id="CHEBI:30616"/>
    </ligand>
</feature>
<comment type="subcellular location">
    <subcellularLocation>
        <location evidence="8">Cytoplasm</location>
    </subcellularLocation>
</comment>
<evidence type="ECO:0000256" key="4">
    <source>
        <dbReference type="ARBA" id="ARBA00022679"/>
    </source>
</evidence>
<feature type="binding site" evidence="8">
    <location>
        <position position="7"/>
    </location>
    <ligand>
        <name>ATP</name>
        <dbReference type="ChEBI" id="CHEBI:30616"/>
    </ligand>
</feature>
<dbReference type="FunFam" id="3.40.1160.10:FF:000006">
    <property type="entry name" value="Glutamate 5-kinase"/>
    <property type="match status" value="1"/>
</dbReference>
<comment type="similarity">
    <text evidence="8">Belongs to the glutamate 5-kinase family.</text>
</comment>
<dbReference type="InterPro" id="IPR001057">
    <property type="entry name" value="Glu/AcGlu_kinase"/>
</dbReference>
<dbReference type="PANTHER" id="PTHR43654:SF3">
    <property type="entry name" value="GLUTAMATE 5-KINASE"/>
    <property type="match status" value="1"/>
</dbReference>